<proteinExistence type="predicted"/>
<keyword evidence="2" id="KW-1185">Reference proteome</keyword>
<organism evidence="1 2">
    <name type="scientific">Helicoverpa armigera</name>
    <name type="common">Cotton bollworm</name>
    <name type="synonym">Heliothis armigera</name>
    <dbReference type="NCBI Taxonomy" id="29058"/>
    <lineage>
        <taxon>Eukaryota</taxon>
        <taxon>Metazoa</taxon>
        <taxon>Ecdysozoa</taxon>
        <taxon>Arthropoda</taxon>
        <taxon>Hexapoda</taxon>
        <taxon>Insecta</taxon>
        <taxon>Pterygota</taxon>
        <taxon>Neoptera</taxon>
        <taxon>Endopterygota</taxon>
        <taxon>Lepidoptera</taxon>
        <taxon>Glossata</taxon>
        <taxon>Ditrysia</taxon>
        <taxon>Noctuoidea</taxon>
        <taxon>Noctuidae</taxon>
        <taxon>Heliothinae</taxon>
        <taxon>Helicoverpa</taxon>
    </lineage>
</organism>
<name>A0A2W1BI63_HELAM</name>
<evidence type="ECO:0000313" key="1">
    <source>
        <dbReference type="EMBL" id="PZC74548.1"/>
    </source>
</evidence>
<reference evidence="1 2" key="1">
    <citation type="journal article" date="2017" name="BMC Biol.">
        <title>Genomic innovations, transcriptional plasticity and gene loss underlying the evolution and divergence of two highly polyphagous and invasive Helicoverpa pest species.</title>
        <authorList>
            <person name="Pearce S.L."/>
            <person name="Clarke D.F."/>
            <person name="East P.D."/>
            <person name="Elfekih S."/>
            <person name="Gordon K.H."/>
            <person name="Jermiin L.S."/>
            <person name="McGaughran A."/>
            <person name="Oakeshott J.G."/>
            <person name="Papanikolaou A."/>
            <person name="Perera O.P."/>
            <person name="Rane R.V."/>
            <person name="Richards S."/>
            <person name="Tay W.T."/>
            <person name="Walsh T.K."/>
            <person name="Anderson A."/>
            <person name="Anderson C.J."/>
            <person name="Asgari S."/>
            <person name="Board P.G."/>
            <person name="Bretschneider A."/>
            <person name="Campbell P.M."/>
            <person name="Chertemps T."/>
            <person name="Christeller J.T."/>
            <person name="Coppin C.W."/>
            <person name="Downes S.J."/>
            <person name="Duan G."/>
            <person name="Farnsworth C.A."/>
            <person name="Good R.T."/>
            <person name="Han L.B."/>
            <person name="Han Y.C."/>
            <person name="Hatje K."/>
            <person name="Horne I."/>
            <person name="Huang Y.P."/>
            <person name="Hughes D.S."/>
            <person name="Jacquin-Joly E."/>
            <person name="James W."/>
            <person name="Jhangiani S."/>
            <person name="Kollmar M."/>
            <person name="Kuwar S.S."/>
            <person name="Li S."/>
            <person name="Liu N.Y."/>
            <person name="Maibeche M.T."/>
            <person name="Miller J.R."/>
            <person name="Montagne N."/>
            <person name="Perry T."/>
            <person name="Qu J."/>
            <person name="Song S.V."/>
            <person name="Sutton G.G."/>
            <person name="Vogel H."/>
            <person name="Walenz B.P."/>
            <person name="Xu W."/>
            <person name="Zhang H.J."/>
            <person name="Zou Z."/>
            <person name="Batterham P."/>
            <person name="Edwards O.R."/>
            <person name="Feyereisen R."/>
            <person name="Gibbs R.A."/>
            <person name="Heckel D.G."/>
            <person name="McGrath A."/>
            <person name="Robin C."/>
            <person name="Scherer S.E."/>
            <person name="Worley K.C."/>
            <person name="Wu Y.D."/>
        </authorList>
    </citation>
    <scope>NUCLEOTIDE SEQUENCE [LARGE SCALE GENOMIC DNA]</scope>
    <source>
        <strain evidence="1">Harm_GR_Male_#8</strain>
        <tissue evidence="1">Whole organism</tissue>
    </source>
</reference>
<dbReference type="Proteomes" id="UP000249218">
    <property type="component" value="Unassembled WGS sequence"/>
</dbReference>
<gene>
    <name evidence="1" type="primary">HaOG207682</name>
    <name evidence="1" type="ORF">B5X24_HaOG207682</name>
</gene>
<evidence type="ECO:0000313" key="2">
    <source>
        <dbReference type="Proteomes" id="UP000249218"/>
    </source>
</evidence>
<accession>A0A2W1BI63</accession>
<dbReference type="AlphaFoldDB" id="A0A2W1BI63"/>
<dbReference type="EMBL" id="KZ150042">
    <property type="protein sequence ID" value="PZC74548.1"/>
    <property type="molecule type" value="Genomic_DNA"/>
</dbReference>
<sequence length="99" mass="11500">MDGNKLYLFKFRDINNKHGIKIKKSLVLFGPRQQTAHNKCFNNLSNNETISETCDSRAWLATVACVRSIPSIDTERDFYSRKTLYHRLNGQNQIPLKNI</sequence>
<protein>
    <submittedName>
        <fullName evidence="1">Uncharacterized protein</fullName>
    </submittedName>
</protein>